<accession>A0A5J5AA67</accession>
<dbReference type="PROSITE" id="PS00039">
    <property type="entry name" value="DEAD_ATP_HELICASE"/>
    <property type="match status" value="1"/>
</dbReference>
<evidence type="ECO:0000256" key="7">
    <source>
        <dbReference type="ARBA" id="ARBA00023242"/>
    </source>
</evidence>
<dbReference type="Proteomes" id="UP000325577">
    <property type="component" value="Linkage Group LG3"/>
</dbReference>
<evidence type="ECO:0000256" key="5">
    <source>
        <dbReference type="ARBA" id="ARBA00022840"/>
    </source>
</evidence>
<dbReference type="PROSITE" id="PS51192">
    <property type="entry name" value="HELICASE_ATP_BIND_1"/>
    <property type="match status" value="1"/>
</dbReference>
<feature type="region of interest" description="Disordered" evidence="9">
    <location>
        <begin position="1"/>
        <end position="24"/>
    </location>
</feature>
<reference evidence="13 14" key="1">
    <citation type="submission" date="2019-09" db="EMBL/GenBank/DDBJ databases">
        <title>A chromosome-level genome assembly of the Chinese tupelo Nyssa sinensis.</title>
        <authorList>
            <person name="Yang X."/>
            <person name="Kang M."/>
            <person name="Yang Y."/>
            <person name="Xiong H."/>
            <person name="Wang M."/>
            <person name="Zhang Z."/>
            <person name="Wang Z."/>
            <person name="Wu H."/>
            <person name="Ma T."/>
            <person name="Liu J."/>
            <person name="Xi Z."/>
        </authorList>
    </citation>
    <scope>NUCLEOTIDE SEQUENCE [LARGE SCALE GENOMIC DNA]</scope>
    <source>
        <strain evidence="13">J267</strain>
        <tissue evidence="13">Leaf</tissue>
    </source>
</reference>
<dbReference type="SMART" id="SM00487">
    <property type="entry name" value="DEXDc"/>
    <property type="match status" value="1"/>
</dbReference>
<keyword evidence="5" id="KW-0067">ATP-binding</keyword>
<evidence type="ECO:0000256" key="6">
    <source>
        <dbReference type="ARBA" id="ARBA00022884"/>
    </source>
</evidence>
<dbReference type="InterPro" id="IPR027417">
    <property type="entry name" value="P-loop_NTPase"/>
</dbReference>
<keyword evidence="2" id="KW-0547">Nucleotide-binding</keyword>
<dbReference type="GO" id="GO:0005829">
    <property type="term" value="C:cytosol"/>
    <property type="evidence" value="ECO:0007669"/>
    <property type="project" value="TreeGrafter"/>
</dbReference>
<evidence type="ECO:0000256" key="9">
    <source>
        <dbReference type="SAM" id="MobiDB-lite"/>
    </source>
</evidence>
<dbReference type="SUPFAM" id="SSF52540">
    <property type="entry name" value="P-loop containing nucleoside triphosphate hydrolases"/>
    <property type="match status" value="1"/>
</dbReference>
<dbReference type="CDD" id="cd17954">
    <property type="entry name" value="DEADc_DDX47"/>
    <property type="match status" value="1"/>
</dbReference>
<feature type="domain" description="DCD" evidence="12">
    <location>
        <begin position="493"/>
        <end position="623"/>
    </location>
</feature>
<evidence type="ECO:0000256" key="2">
    <source>
        <dbReference type="ARBA" id="ARBA00022741"/>
    </source>
</evidence>
<protein>
    <recommendedName>
        <fullName evidence="15">RNA helicase</fullName>
    </recommendedName>
</protein>
<dbReference type="InterPro" id="IPR044765">
    <property type="entry name" value="DDX47/Rrp3_DEADc"/>
</dbReference>
<dbReference type="GO" id="GO:0005634">
    <property type="term" value="C:nucleus"/>
    <property type="evidence" value="ECO:0007669"/>
    <property type="project" value="UniProtKB-SubCell"/>
</dbReference>
<evidence type="ECO:0000256" key="3">
    <source>
        <dbReference type="ARBA" id="ARBA00022801"/>
    </source>
</evidence>
<keyword evidence="7" id="KW-0539">Nucleus</keyword>
<keyword evidence="3" id="KW-0378">Hydrolase</keyword>
<dbReference type="InterPro" id="IPR014001">
    <property type="entry name" value="Helicase_ATP-bd"/>
</dbReference>
<keyword evidence="6" id="KW-0694">RNA-binding</keyword>
<dbReference type="GO" id="GO:0003723">
    <property type="term" value="F:RNA binding"/>
    <property type="evidence" value="ECO:0007669"/>
    <property type="project" value="UniProtKB-KW"/>
</dbReference>
<proteinExistence type="inferred from homology"/>
<dbReference type="InterPro" id="IPR050079">
    <property type="entry name" value="DEAD_box_RNA_helicase"/>
</dbReference>
<dbReference type="PANTHER" id="PTHR47959">
    <property type="entry name" value="ATP-DEPENDENT RNA HELICASE RHLE-RELATED"/>
    <property type="match status" value="1"/>
</dbReference>
<dbReference type="Pfam" id="PF00271">
    <property type="entry name" value="Helicase_C"/>
    <property type="match status" value="1"/>
</dbReference>
<dbReference type="SMART" id="SM00767">
    <property type="entry name" value="DCD"/>
    <property type="match status" value="1"/>
</dbReference>
<dbReference type="PROSITE" id="PS51194">
    <property type="entry name" value="HELICASE_CTER"/>
    <property type="match status" value="1"/>
</dbReference>
<evidence type="ECO:0000313" key="14">
    <source>
        <dbReference type="Proteomes" id="UP000325577"/>
    </source>
</evidence>
<evidence type="ECO:0000313" key="13">
    <source>
        <dbReference type="EMBL" id="KAA8527189.1"/>
    </source>
</evidence>
<feature type="compositionally biased region" description="Basic and acidic residues" evidence="9">
    <location>
        <begin position="1"/>
        <end position="17"/>
    </location>
</feature>
<evidence type="ECO:0000259" key="10">
    <source>
        <dbReference type="PROSITE" id="PS51192"/>
    </source>
</evidence>
<evidence type="ECO:0000256" key="4">
    <source>
        <dbReference type="ARBA" id="ARBA00022806"/>
    </source>
</evidence>
<gene>
    <name evidence="13" type="ORF">F0562_008582</name>
</gene>
<dbReference type="Pfam" id="PF00270">
    <property type="entry name" value="DEAD"/>
    <property type="match status" value="1"/>
</dbReference>
<organism evidence="13 14">
    <name type="scientific">Nyssa sinensis</name>
    <dbReference type="NCBI Taxonomy" id="561372"/>
    <lineage>
        <taxon>Eukaryota</taxon>
        <taxon>Viridiplantae</taxon>
        <taxon>Streptophyta</taxon>
        <taxon>Embryophyta</taxon>
        <taxon>Tracheophyta</taxon>
        <taxon>Spermatophyta</taxon>
        <taxon>Magnoliopsida</taxon>
        <taxon>eudicotyledons</taxon>
        <taxon>Gunneridae</taxon>
        <taxon>Pentapetalae</taxon>
        <taxon>asterids</taxon>
        <taxon>Cornales</taxon>
        <taxon>Nyssaceae</taxon>
        <taxon>Nyssa</taxon>
    </lineage>
</organism>
<comment type="similarity">
    <text evidence="8">Belongs to the DEAD box helicase family. DDX47/RRP3 subfamily.</text>
</comment>
<dbReference type="PROSITE" id="PS51222">
    <property type="entry name" value="DCD"/>
    <property type="match status" value="1"/>
</dbReference>
<dbReference type="InterPro" id="IPR013989">
    <property type="entry name" value="Dev_and_cell_death_domain"/>
</dbReference>
<dbReference type="EMBL" id="CM018046">
    <property type="protein sequence ID" value="KAA8527189.1"/>
    <property type="molecule type" value="Genomic_DNA"/>
</dbReference>
<dbReference type="GO" id="GO:0016787">
    <property type="term" value="F:hydrolase activity"/>
    <property type="evidence" value="ECO:0007669"/>
    <property type="project" value="UniProtKB-KW"/>
</dbReference>
<feature type="region of interest" description="Disordered" evidence="9">
    <location>
        <begin position="842"/>
        <end position="861"/>
    </location>
</feature>
<evidence type="ECO:0008006" key="15">
    <source>
        <dbReference type="Google" id="ProtNLM"/>
    </source>
</evidence>
<dbReference type="Gene3D" id="3.40.50.300">
    <property type="entry name" value="P-loop containing nucleotide triphosphate hydrolases"/>
    <property type="match status" value="2"/>
</dbReference>
<feature type="compositionally biased region" description="Basic residues" evidence="9">
    <location>
        <begin position="842"/>
        <end position="856"/>
    </location>
</feature>
<evidence type="ECO:0000259" key="12">
    <source>
        <dbReference type="PROSITE" id="PS51222"/>
    </source>
</evidence>
<dbReference type="OrthoDB" id="10261904at2759"/>
<dbReference type="PANTHER" id="PTHR47959:SF24">
    <property type="entry name" value="ATP-DEPENDENT RNA HELICASE"/>
    <property type="match status" value="1"/>
</dbReference>
<feature type="domain" description="Helicase C-terminal" evidence="11">
    <location>
        <begin position="227"/>
        <end position="371"/>
    </location>
</feature>
<evidence type="ECO:0000259" key="11">
    <source>
        <dbReference type="PROSITE" id="PS51194"/>
    </source>
</evidence>
<dbReference type="GO" id="GO:0003724">
    <property type="term" value="F:RNA helicase activity"/>
    <property type="evidence" value="ECO:0007669"/>
    <property type="project" value="TreeGrafter"/>
</dbReference>
<dbReference type="SMART" id="SM00490">
    <property type="entry name" value="HELICc"/>
    <property type="match status" value="1"/>
</dbReference>
<feature type="domain" description="Helicase ATP-binding" evidence="10">
    <location>
        <begin position="29"/>
        <end position="200"/>
    </location>
</feature>
<comment type="subcellular location">
    <subcellularLocation>
        <location evidence="1">Nucleus</location>
    </subcellularLocation>
</comment>
<sequence>MSLRHQQDTRLKVDNGRRQRRGQIQTEAIPHALEGKDLIGLAQTGSGKTGAFALPVLQALLETPHAFFACVLSPTRELAIQIAEQFEALGSGIGIKCAVLVGGVDYVQQGIALGKRPHIVVATPGRLVDHLSNTKGFSLRTLKYLVLDEADRLLNEDFEKAIDEILNVIPRERKTYLFSATMTNKVRKLQRACLRNPVKIEAASKYSTVDTLKQQYRFIAAKHKDCYLVYILTEMSGSTSMVFTRTCDSTRILALILRNLGLRAIPISGQMSQAKRLGALNKFKAGECNILICTDVASRGLDIPSVDMVINYDIPTNSKDYIHRVGRTARAGRSGVAISLVNQYELEWYIQIEKLIGKKLPEFPAQEEEVLLLLERVTEAKRISQMKIKETGGKKKRNWGGDDDECICNEYVEMDQYDKEKRSEIEGQTPAGVRILPLVVHLMPTNAHLFHKGPAQLNVIVNFANYFQLLLELQRTAMMPFNDDSMKTDSGSLPDFGAIFMSNRTTMGECFKRKLFGLPSSFAEFVKKVKTGMVLFLFEYEQRKLYGVFQAVSDGSMNIVPHAYHSSGKQFSAQVRFRVIWNCHPISEHDFCDAIRDNYFAANKFNFGLSKDQVHRLLWLFSSRKVRVQKSLKRKKVEERIHKSSDKANPLVDSGKLGLEKYNSRVKTQPRLSSRVFCSLDASISNFLHPMVSGTSNCFTSVHEFAAPVNLSVSGGQSFPLQKEREDIDVSSYSASSDLGDYIPLSSFEDSDPSEIGNLSAEDIDHSSAASRPHRGRCNGNYQSNPINLTGNYTGVKRLYSDRNKRTSVFSRLNLVSKAAVQEESEDNSEVYEIMQDLQQRHRHGNWKKTPRKSKGKALENRDNARASVFSRLNFASKGSVPDKEVNTRVVKSKNIITEKFQGKKKMRA</sequence>
<keyword evidence="14" id="KW-1185">Reference proteome</keyword>
<dbReference type="InterPro" id="IPR001650">
    <property type="entry name" value="Helicase_C-like"/>
</dbReference>
<name>A0A5J5AA67_9ASTE</name>
<dbReference type="InterPro" id="IPR011545">
    <property type="entry name" value="DEAD/DEAH_box_helicase_dom"/>
</dbReference>
<evidence type="ECO:0000256" key="1">
    <source>
        <dbReference type="ARBA" id="ARBA00004123"/>
    </source>
</evidence>
<dbReference type="GO" id="GO:0005524">
    <property type="term" value="F:ATP binding"/>
    <property type="evidence" value="ECO:0007669"/>
    <property type="project" value="UniProtKB-KW"/>
</dbReference>
<dbReference type="InterPro" id="IPR000629">
    <property type="entry name" value="RNA-helicase_DEAD-box_CS"/>
</dbReference>
<keyword evidence="4" id="KW-0347">Helicase</keyword>
<evidence type="ECO:0000256" key="8">
    <source>
        <dbReference type="ARBA" id="ARBA00024350"/>
    </source>
</evidence>
<dbReference type="CDD" id="cd18787">
    <property type="entry name" value="SF2_C_DEAD"/>
    <property type="match status" value="1"/>
</dbReference>
<dbReference type="Pfam" id="PF10539">
    <property type="entry name" value="Dev_Cell_Death"/>
    <property type="match status" value="1"/>
</dbReference>
<dbReference type="AlphaFoldDB" id="A0A5J5AA67"/>